<protein>
    <submittedName>
        <fullName evidence="1">Uncharacterized protein</fullName>
    </submittedName>
</protein>
<accession>A0A4P6ZTJ3</accession>
<evidence type="ECO:0000313" key="1">
    <source>
        <dbReference type="EMBL" id="QBP39672.1"/>
    </source>
</evidence>
<dbReference type="AlphaFoldDB" id="A0A4P6ZTJ3"/>
<organism evidence="1 2">
    <name type="scientific">Paenisporosarcina antarctica</name>
    <dbReference type="NCBI Taxonomy" id="417367"/>
    <lineage>
        <taxon>Bacteria</taxon>
        <taxon>Bacillati</taxon>
        <taxon>Bacillota</taxon>
        <taxon>Bacilli</taxon>
        <taxon>Bacillales</taxon>
        <taxon>Caryophanaceae</taxon>
        <taxon>Paenisporosarcina</taxon>
    </lineage>
</organism>
<proteinExistence type="predicted"/>
<keyword evidence="2" id="KW-1185">Reference proteome</keyword>
<dbReference type="OrthoDB" id="2618743at2"/>
<sequence length="143" mass="17231">MIEIIYDVATLEDSCYIEILPDKYKDECWNMSSIYFTEENFCYIIPTFRKCYKKFDYFSYNEIEVDTWKLIMKELEKVKNYLTNNPIPDTLKDVIGFPFTNSEKDFMENYDTNLKQLILMIDDFQVWIEAKKTSTKYITVLGM</sequence>
<gene>
    <name evidence="1" type="ORF">E2636_00205</name>
</gene>
<dbReference type="Proteomes" id="UP000294292">
    <property type="component" value="Chromosome"/>
</dbReference>
<dbReference type="KEGG" id="panc:E2636_00205"/>
<dbReference type="EMBL" id="CP038015">
    <property type="protein sequence ID" value="QBP39672.1"/>
    <property type="molecule type" value="Genomic_DNA"/>
</dbReference>
<evidence type="ECO:0000313" key="2">
    <source>
        <dbReference type="Proteomes" id="UP000294292"/>
    </source>
</evidence>
<name>A0A4P6ZTJ3_9BACL</name>
<dbReference type="RefSeq" id="WP_134207938.1">
    <property type="nucleotide sequence ID" value="NZ_CP038015.1"/>
</dbReference>
<reference evidence="1 2" key="1">
    <citation type="submission" date="2019-03" db="EMBL/GenBank/DDBJ databases">
        <title>Complete genome sequence of Paenisporosarcina antarctica CGMCC 1.6503T.</title>
        <authorList>
            <person name="Rong J.-C."/>
            <person name="Chi N.-Y."/>
            <person name="Zhang Q.-F."/>
        </authorList>
    </citation>
    <scope>NUCLEOTIDE SEQUENCE [LARGE SCALE GENOMIC DNA]</scope>
    <source>
        <strain evidence="1 2">CGMCC 1.6503</strain>
    </source>
</reference>